<protein>
    <submittedName>
        <fullName evidence="3">Uncharacterized protein</fullName>
    </submittedName>
</protein>
<evidence type="ECO:0000256" key="1">
    <source>
        <dbReference type="SAM" id="Coils"/>
    </source>
</evidence>
<accession>A0A6C0BVW8</accession>
<feature type="coiled-coil region" evidence="1">
    <location>
        <begin position="39"/>
        <end position="66"/>
    </location>
</feature>
<evidence type="ECO:0000313" key="3">
    <source>
        <dbReference type="EMBL" id="QHS96240.1"/>
    </source>
</evidence>
<name>A0A6C0BVW8_9ZZZZ</name>
<evidence type="ECO:0000256" key="2">
    <source>
        <dbReference type="SAM" id="MobiDB-lite"/>
    </source>
</evidence>
<feature type="compositionally biased region" description="Basic residues" evidence="2">
    <location>
        <begin position="88"/>
        <end position="116"/>
    </location>
</feature>
<dbReference type="AlphaFoldDB" id="A0A6C0BVW8"/>
<reference evidence="3" key="1">
    <citation type="journal article" date="2020" name="Nature">
        <title>Giant virus diversity and host interactions through global metagenomics.</title>
        <authorList>
            <person name="Schulz F."/>
            <person name="Roux S."/>
            <person name="Paez-Espino D."/>
            <person name="Jungbluth S."/>
            <person name="Walsh D.A."/>
            <person name="Denef V.J."/>
            <person name="McMahon K.D."/>
            <person name="Konstantinidis K.T."/>
            <person name="Eloe-Fadrosh E.A."/>
            <person name="Kyrpides N.C."/>
            <person name="Woyke T."/>
        </authorList>
    </citation>
    <scope>NUCLEOTIDE SEQUENCE</scope>
    <source>
        <strain evidence="3">GVMAG-M-3300019093-7</strain>
    </source>
</reference>
<keyword evidence="1" id="KW-0175">Coiled coil</keyword>
<sequence length="116" mass="13740">MSGDGGVYIILEKATKGLREKINSDPELLKRFEAEYEKANMIQDNSDNIEKIIEKYNEEYENKNKKNYGSLLDRLANRSLLNRLLPKGGKKRRQKKTKKSRKQRKTRKLRKTRARK</sequence>
<proteinExistence type="predicted"/>
<organism evidence="3">
    <name type="scientific">viral metagenome</name>
    <dbReference type="NCBI Taxonomy" id="1070528"/>
    <lineage>
        <taxon>unclassified sequences</taxon>
        <taxon>metagenomes</taxon>
        <taxon>organismal metagenomes</taxon>
    </lineage>
</organism>
<dbReference type="EMBL" id="MN739267">
    <property type="protein sequence ID" value="QHS96240.1"/>
    <property type="molecule type" value="Genomic_DNA"/>
</dbReference>
<feature type="region of interest" description="Disordered" evidence="2">
    <location>
        <begin position="82"/>
        <end position="116"/>
    </location>
</feature>